<keyword evidence="7 9" id="KW-0648">Protein biosynthesis</keyword>
<dbReference type="InterPro" id="IPR004161">
    <property type="entry name" value="EFTu-like_2"/>
</dbReference>
<feature type="binding site" evidence="9">
    <location>
        <begin position="468"/>
        <end position="475"/>
    </location>
    <ligand>
        <name>GTP</name>
        <dbReference type="ChEBI" id="CHEBI:37565"/>
    </ligand>
</feature>
<evidence type="ECO:0000256" key="9">
    <source>
        <dbReference type="HAMAP-Rule" id="MF_00100"/>
    </source>
</evidence>
<feature type="region of interest" description="G-domain" evidence="9">
    <location>
        <begin position="462"/>
        <end position="610"/>
    </location>
</feature>
<dbReference type="PANTHER" id="PTHR43381">
    <property type="entry name" value="TRANSLATION INITIATION FACTOR IF-2-RELATED"/>
    <property type="match status" value="1"/>
</dbReference>
<evidence type="ECO:0000256" key="12">
    <source>
        <dbReference type="SAM" id="MobiDB-lite"/>
    </source>
</evidence>
<dbReference type="Pfam" id="PF22042">
    <property type="entry name" value="EF-G_D2"/>
    <property type="match status" value="1"/>
</dbReference>
<feature type="compositionally biased region" description="Basic residues" evidence="12">
    <location>
        <begin position="276"/>
        <end position="286"/>
    </location>
</feature>
<dbReference type="InterPro" id="IPR053905">
    <property type="entry name" value="EF-G-like_DII"/>
</dbReference>
<dbReference type="NCBIfam" id="TIGR00487">
    <property type="entry name" value="IF-2"/>
    <property type="match status" value="1"/>
</dbReference>
<dbReference type="Pfam" id="PF04760">
    <property type="entry name" value="IF2_N"/>
    <property type="match status" value="1"/>
</dbReference>
<dbReference type="FunFam" id="2.40.30.10:FF:000008">
    <property type="entry name" value="Translation initiation factor IF-2"/>
    <property type="match status" value="1"/>
</dbReference>
<organism evidence="14">
    <name type="scientific">uncultured Thiotrichaceae bacterium</name>
    <dbReference type="NCBI Taxonomy" id="298394"/>
    <lineage>
        <taxon>Bacteria</taxon>
        <taxon>Pseudomonadati</taxon>
        <taxon>Pseudomonadota</taxon>
        <taxon>Gammaproteobacteria</taxon>
        <taxon>Thiotrichales</taxon>
        <taxon>Thiotrichaceae</taxon>
        <taxon>environmental samples</taxon>
    </lineage>
</organism>
<protein>
    <recommendedName>
        <fullName evidence="3 9">Translation initiation factor IF-2</fullName>
    </recommendedName>
</protein>
<keyword evidence="8 9" id="KW-0342">GTP-binding</keyword>
<dbReference type="CDD" id="cd01887">
    <property type="entry name" value="IF2_eIF5B"/>
    <property type="match status" value="1"/>
</dbReference>
<dbReference type="GO" id="GO:0005525">
    <property type="term" value="F:GTP binding"/>
    <property type="evidence" value="ECO:0007669"/>
    <property type="project" value="UniProtKB-KW"/>
</dbReference>
<dbReference type="FunFam" id="3.40.50.10050:FF:000001">
    <property type="entry name" value="Translation initiation factor IF-2"/>
    <property type="match status" value="1"/>
</dbReference>
<dbReference type="InterPro" id="IPR009061">
    <property type="entry name" value="DNA-bd_dom_put_sf"/>
</dbReference>
<dbReference type="CDD" id="cd03692">
    <property type="entry name" value="mtIF2_IVc"/>
    <property type="match status" value="1"/>
</dbReference>
<dbReference type="HAMAP" id="MF_00100_B">
    <property type="entry name" value="IF_2_B"/>
    <property type="match status" value="1"/>
</dbReference>
<dbReference type="NCBIfam" id="TIGR00231">
    <property type="entry name" value="small_GTP"/>
    <property type="match status" value="1"/>
</dbReference>
<feature type="compositionally biased region" description="Low complexity" evidence="12">
    <location>
        <begin position="264"/>
        <end position="273"/>
    </location>
</feature>
<evidence type="ECO:0000256" key="1">
    <source>
        <dbReference type="ARBA" id="ARBA00004496"/>
    </source>
</evidence>
<dbReference type="SUPFAM" id="SSF46955">
    <property type="entry name" value="Putative DNA-binding domain"/>
    <property type="match status" value="1"/>
</dbReference>
<evidence type="ECO:0000256" key="7">
    <source>
        <dbReference type="ARBA" id="ARBA00022917"/>
    </source>
</evidence>
<dbReference type="Gene3D" id="3.40.50.300">
    <property type="entry name" value="P-loop containing nucleotide triphosphate hydrolases"/>
    <property type="match status" value="1"/>
</dbReference>
<evidence type="ECO:0000313" key="14">
    <source>
        <dbReference type="EMBL" id="CAA6801702.1"/>
    </source>
</evidence>
<evidence type="ECO:0000259" key="13">
    <source>
        <dbReference type="PROSITE" id="PS51722"/>
    </source>
</evidence>
<dbReference type="SUPFAM" id="SSF52540">
    <property type="entry name" value="P-loop containing nucleoside triphosphate hydrolases"/>
    <property type="match status" value="1"/>
</dbReference>
<feature type="domain" description="Tr-type G" evidence="13">
    <location>
        <begin position="459"/>
        <end position="626"/>
    </location>
</feature>
<evidence type="ECO:0000256" key="5">
    <source>
        <dbReference type="ARBA" id="ARBA00022540"/>
    </source>
</evidence>
<dbReference type="PANTHER" id="PTHR43381:SF5">
    <property type="entry name" value="TR-TYPE G DOMAIN-CONTAINING PROTEIN"/>
    <property type="match status" value="1"/>
</dbReference>
<feature type="compositionally biased region" description="Basic and acidic residues" evidence="12">
    <location>
        <begin position="192"/>
        <end position="215"/>
    </location>
</feature>
<accession>A0A6S6SEH5</accession>
<dbReference type="InterPro" id="IPR036925">
    <property type="entry name" value="TIF_IF2_dom3_sf"/>
</dbReference>
<dbReference type="InterPro" id="IPR006847">
    <property type="entry name" value="IF2_N"/>
</dbReference>
<dbReference type="SUPFAM" id="SSF52156">
    <property type="entry name" value="Initiation factor IF2/eIF5b, domain 3"/>
    <property type="match status" value="1"/>
</dbReference>
<feature type="compositionally biased region" description="Low complexity" evidence="12">
    <location>
        <begin position="216"/>
        <end position="239"/>
    </location>
</feature>
<evidence type="ECO:0000256" key="10">
    <source>
        <dbReference type="RuleBase" id="RU000644"/>
    </source>
</evidence>
<dbReference type="Gene3D" id="3.40.50.10050">
    <property type="entry name" value="Translation initiation factor IF- 2, domain 3"/>
    <property type="match status" value="1"/>
</dbReference>
<dbReference type="InterPro" id="IPR027417">
    <property type="entry name" value="P-loop_NTPase"/>
</dbReference>
<dbReference type="GO" id="GO:0003924">
    <property type="term" value="F:GTPase activity"/>
    <property type="evidence" value="ECO:0007669"/>
    <property type="project" value="UniProtKB-UniRule"/>
</dbReference>
<comment type="subcellular location">
    <subcellularLocation>
        <location evidence="1 9 11">Cytoplasm</location>
    </subcellularLocation>
</comment>
<dbReference type="Pfam" id="PF03144">
    <property type="entry name" value="GTP_EFTU_D2"/>
    <property type="match status" value="1"/>
</dbReference>
<dbReference type="PROSITE" id="PS01176">
    <property type="entry name" value="IF2"/>
    <property type="match status" value="1"/>
</dbReference>
<dbReference type="InterPro" id="IPR023115">
    <property type="entry name" value="TIF_IF2_dom3"/>
</dbReference>
<dbReference type="SUPFAM" id="SSF50447">
    <property type="entry name" value="Translation proteins"/>
    <property type="match status" value="2"/>
</dbReference>
<dbReference type="InterPro" id="IPR044145">
    <property type="entry name" value="IF2_II"/>
</dbReference>
<feature type="compositionally biased region" description="Basic residues" evidence="12">
    <location>
        <begin position="341"/>
        <end position="352"/>
    </location>
</feature>
<dbReference type="InterPro" id="IPR000795">
    <property type="entry name" value="T_Tr_GTP-bd_dom"/>
</dbReference>
<evidence type="ECO:0000256" key="3">
    <source>
        <dbReference type="ARBA" id="ARBA00020675"/>
    </source>
</evidence>
<evidence type="ECO:0000256" key="6">
    <source>
        <dbReference type="ARBA" id="ARBA00022741"/>
    </source>
</evidence>
<dbReference type="InterPro" id="IPR000178">
    <property type="entry name" value="TF_IF2_bacterial-like"/>
</dbReference>
<dbReference type="PROSITE" id="PS51722">
    <property type="entry name" value="G_TR_2"/>
    <property type="match status" value="1"/>
</dbReference>
<evidence type="ECO:0000256" key="11">
    <source>
        <dbReference type="RuleBase" id="RU000645"/>
    </source>
</evidence>
<dbReference type="GO" id="GO:0003743">
    <property type="term" value="F:translation initiation factor activity"/>
    <property type="evidence" value="ECO:0007669"/>
    <property type="project" value="UniProtKB-UniRule"/>
</dbReference>
<evidence type="ECO:0000256" key="8">
    <source>
        <dbReference type="ARBA" id="ARBA00023134"/>
    </source>
</evidence>
<dbReference type="Gene3D" id="2.40.30.10">
    <property type="entry name" value="Translation factors"/>
    <property type="match status" value="2"/>
</dbReference>
<evidence type="ECO:0000256" key="2">
    <source>
        <dbReference type="ARBA" id="ARBA00007733"/>
    </source>
</evidence>
<dbReference type="InterPro" id="IPR009000">
    <property type="entry name" value="Transl_B-barrel_sf"/>
</dbReference>
<sequence length="960" mass="103399">MSDIIVKQLAQIVGTPVDLMLQQLQQAGIPASSPDDSITDEQKLKLLEFIRQGQQSQAAVKPTLSVKRRSVSERKITGVQGKKNTVTVEVRRKKRAAQRADTPQQATDHPTTAPADSNRSQELTKKLEAESNALRQVKEQNDLAAKEKLIAAEKAEETPVNETTEEIVETVEIAETVETVAVTPPIPTENMQKTEETPAAKAEESKPKPSTEKPKTPAAAATPEATKPPTAVKAKTPAAPAEPPKRRVGDINFFEEARKRKAEASAAAKQEAATLLKKRPSRKPKPKVATPAATSTPTKAATPTTANANKPADAAAKNKKKKPFQGRDGGSKLHMAGGDSRRRKKKGGRRQQHVNIERSTKHGFEKPVAPVSKEIEIPDTIVLSDLAMKLSVQSTEIIKRLMSLGVMATINQSLDQDTAILVTEELGHKGIPMAAIEEDDAALADTVLDIHAGDFEEFSRPPVVTIMGHVDHGKTSLLDYIRSSRVTAGEAGGITQHIGAYHVETENGIVSFLDTPGHAAFSSMRARGAQATDIVIVVVAADDSVMPQTREAIKHTRAAGVPLIVAINKMDKENADPERVKSDLSALEVIPEEWGGDDVFVEVSAITGQGVDNLLESILLVSEIQELKARQEGPATGTVVEASIEKGRGAVATVLVQEGTLKQGDMVLCGQQYGRVRAMLDELGKPTKVAGPSIPVSILGLSGVPSAGDDMIVLPNERKAREVAEIRRHRERETRLSAQQAAKLEALFSHMENGEVSKVNLLVKADVQGSVEALTESLNKLSTDEVKVNIVLAGVGGINEGDVNLAQAANAVMIAFNVRADAAAKRIASESGVDIRYYSIIYETIDDVKAAMNGLLKPELREEFLGIAEVKDVFRSTAMGPVAGCLIVDGVVKRGLPIRVLRNNVVVYEGELESLRRHKDDVNEVRTGTECGIAVKNYNDVQPGDQIECFQRTEIARTID</sequence>
<dbReference type="Pfam" id="PF11987">
    <property type="entry name" value="IF-2"/>
    <property type="match status" value="1"/>
</dbReference>
<comment type="function">
    <text evidence="9 10">One of the essential components for the initiation of protein synthesis. Protects formylmethionyl-tRNA from spontaneous hydrolysis and promotes its binding to the 30S ribosomal subunits. Also involved in the hydrolysis of GTP during the formation of the 70S ribosomal complex.</text>
</comment>
<dbReference type="Gene3D" id="3.30.56.50">
    <property type="entry name" value="Putative DNA-binding domain, N-terminal subdomain of bacterial translation initiation factor IF2"/>
    <property type="match status" value="1"/>
</dbReference>
<dbReference type="FunFam" id="2.40.30.10:FF:000007">
    <property type="entry name" value="Translation initiation factor IF-2"/>
    <property type="match status" value="1"/>
</dbReference>
<feature type="compositionally biased region" description="Low complexity" evidence="12">
    <location>
        <begin position="287"/>
        <end position="315"/>
    </location>
</feature>
<dbReference type="FunFam" id="3.40.50.300:FF:000019">
    <property type="entry name" value="Translation initiation factor IF-2"/>
    <property type="match status" value="1"/>
</dbReference>
<feature type="binding site" evidence="9">
    <location>
        <begin position="514"/>
        <end position="518"/>
    </location>
    <ligand>
        <name>GTP</name>
        <dbReference type="ChEBI" id="CHEBI:37565"/>
    </ligand>
</feature>
<proteinExistence type="inferred from homology"/>
<feature type="compositionally biased region" description="Polar residues" evidence="12">
    <location>
        <begin position="101"/>
        <end position="121"/>
    </location>
</feature>
<evidence type="ECO:0000256" key="4">
    <source>
        <dbReference type="ARBA" id="ARBA00022490"/>
    </source>
</evidence>
<feature type="region of interest" description="Disordered" evidence="12">
    <location>
        <begin position="91"/>
        <end position="141"/>
    </location>
</feature>
<dbReference type="InterPro" id="IPR005225">
    <property type="entry name" value="Small_GTP-bd"/>
</dbReference>
<dbReference type="EMBL" id="CACVAY010000009">
    <property type="protein sequence ID" value="CAA6801702.1"/>
    <property type="molecule type" value="Genomic_DNA"/>
</dbReference>
<dbReference type="GO" id="GO:0005829">
    <property type="term" value="C:cytosol"/>
    <property type="evidence" value="ECO:0007669"/>
    <property type="project" value="TreeGrafter"/>
</dbReference>
<dbReference type="CDD" id="cd03702">
    <property type="entry name" value="IF2_mtIF2_II"/>
    <property type="match status" value="1"/>
</dbReference>
<comment type="similarity">
    <text evidence="2 9 10">Belongs to the TRAFAC class translation factor GTPase superfamily. Classic translation factor GTPase family. IF-2 subfamily.</text>
</comment>
<keyword evidence="5 9" id="KW-0396">Initiation factor</keyword>
<keyword evidence="4 9" id="KW-0963">Cytoplasm</keyword>
<feature type="binding site" evidence="9">
    <location>
        <begin position="568"/>
        <end position="571"/>
    </location>
    <ligand>
        <name>GTP</name>
        <dbReference type="ChEBI" id="CHEBI:37565"/>
    </ligand>
</feature>
<dbReference type="AlphaFoldDB" id="A0A6S6SEH5"/>
<keyword evidence="6 9" id="KW-0547">Nucleotide-binding</keyword>
<name>A0A6S6SEH5_9GAMM</name>
<feature type="region of interest" description="Disordered" evidence="12">
    <location>
        <begin position="178"/>
        <end position="357"/>
    </location>
</feature>
<gene>
    <name evidence="9" type="primary">infB</name>
    <name evidence="14" type="ORF">HELGO_WM10588</name>
</gene>
<dbReference type="InterPro" id="IPR015760">
    <property type="entry name" value="TIF_IF2"/>
</dbReference>
<dbReference type="Pfam" id="PF00009">
    <property type="entry name" value="GTP_EFTU"/>
    <property type="match status" value="1"/>
</dbReference>
<reference evidence="14" key="1">
    <citation type="submission" date="2020-01" db="EMBL/GenBank/DDBJ databases">
        <authorList>
            <person name="Meier V. D."/>
            <person name="Meier V D."/>
        </authorList>
    </citation>
    <scope>NUCLEOTIDE SEQUENCE</scope>
    <source>
        <strain evidence="14">HLG_WM_MAG_07</strain>
    </source>
</reference>